<comment type="caution">
    <text evidence="1">The sequence shown here is derived from an EMBL/GenBank/DDBJ whole genome shotgun (WGS) entry which is preliminary data.</text>
</comment>
<reference evidence="1 2" key="2">
    <citation type="journal article" date="2022" name="Mol. Ecol. Resour.">
        <title>The genomes of chicory, endive, great burdock and yacon provide insights into Asteraceae paleo-polyploidization history and plant inulin production.</title>
        <authorList>
            <person name="Fan W."/>
            <person name="Wang S."/>
            <person name="Wang H."/>
            <person name="Wang A."/>
            <person name="Jiang F."/>
            <person name="Liu H."/>
            <person name="Zhao H."/>
            <person name="Xu D."/>
            <person name="Zhang Y."/>
        </authorList>
    </citation>
    <scope>NUCLEOTIDE SEQUENCE [LARGE SCALE GENOMIC DNA]</scope>
    <source>
        <strain evidence="2">cv. Niubang</strain>
    </source>
</reference>
<accession>A0ACB8Y1V0</accession>
<protein>
    <submittedName>
        <fullName evidence="1">Uncharacterized protein</fullName>
    </submittedName>
</protein>
<gene>
    <name evidence="1" type="ORF">L6452_37015</name>
</gene>
<name>A0ACB8Y1V0_ARCLA</name>
<sequence length="187" mass="20723">MEKQSKQLRGLSSRYEHARKIWVVAVKELSHRIMVLKQDHSQFSLQAHQCADTVPDPNNMVSAVQSLGNIRMFCRCRPLSKTEASGGCSTVVDFDAAGNVDVFAHASQLITSVLDGYNVGIFAYGQTGTGKTFTMEGTEPSDDELTDHAARFYKWLTEGDTKEEGLNKLLYGVFGHDNGQYEHISAM</sequence>
<keyword evidence="2" id="KW-1185">Reference proteome</keyword>
<dbReference type="EMBL" id="CM042060">
    <property type="protein sequence ID" value="KAI3677747.1"/>
    <property type="molecule type" value="Genomic_DNA"/>
</dbReference>
<dbReference type="Proteomes" id="UP001055879">
    <property type="component" value="Linkage Group LG14"/>
</dbReference>
<organism evidence="1 2">
    <name type="scientific">Arctium lappa</name>
    <name type="common">Greater burdock</name>
    <name type="synonym">Lappa major</name>
    <dbReference type="NCBI Taxonomy" id="4217"/>
    <lineage>
        <taxon>Eukaryota</taxon>
        <taxon>Viridiplantae</taxon>
        <taxon>Streptophyta</taxon>
        <taxon>Embryophyta</taxon>
        <taxon>Tracheophyta</taxon>
        <taxon>Spermatophyta</taxon>
        <taxon>Magnoliopsida</taxon>
        <taxon>eudicotyledons</taxon>
        <taxon>Gunneridae</taxon>
        <taxon>Pentapetalae</taxon>
        <taxon>asterids</taxon>
        <taxon>campanulids</taxon>
        <taxon>Asterales</taxon>
        <taxon>Asteraceae</taxon>
        <taxon>Carduoideae</taxon>
        <taxon>Cardueae</taxon>
        <taxon>Arctiinae</taxon>
        <taxon>Arctium</taxon>
    </lineage>
</organism>
<proteinExistence type="predicted"/>
<evidence type="ECO:0000313" key="2">
    <source>
        <dbReference type="Proteomes" id="UP001055879"/>
    </source>
</evidence>
<reference evidence="2" key="1">
    <citation type="journal article" date="2022" name="Mol. Ecol. Resour.">
        <title>The genomes of chicory, endive, great burdock and yacon provide insights into Asteraceae palaeo-polyploidization history and plant inulin production.</title>
        <authorList>
            <person name="Fan W."/>
            <person name="Wang S."/>
            <person name="Wang H."/>
            <person name="Wang A."/>
            <person name="Jiang F."/>
            <person name="Liu H."/>
            <person name="Zhao H."/>
            <person name="Xu D."/>
            <person name="Zhang Y."/>
        </authorList>
    </citation>
    <scope>NUCLEOTIDE SEQUENCE [LARGE SCALE GENOMIC DNA]</scope>
    <source>
        <strain evidence="2">cv. Niubang</strain>
    </source>
</reference>
<evidence type="ECO:0000313" key="1">
    <source>
        <dbReference type="EMBL" id="KAI3677747.1"/>
    </source>
</evidence>